<comment type="catalytic activity">
    <reaction evidence="3">
        <text>[protein]-peptidylproline (omega=180) = [protein]-peptidylproline (omega=0)</text>
        <dbReference type="Rhea" id="RHEA:16237"/>
        <dbReference type="Rhea" id="RHEA-COMP:10747"/>
        <dbReference type="Rhea" id="RHEA-COMP:10748"/>
        <dbReference type="ChEBI" id="CHEBI:83833"/>
        <dbReference type="ChEBI" id="CHEBI:83834"/>
        <dbReference type="EC" id="5.2.1.8"/>
    </reaction>
</comment>
<feature type="domain" description="PPIase cyclophilin-type" evidence="4">
    <location>
        <begin position="50"/>
        <end position="168"/>
    </location>
</feature>
<dbReference type="PANTHER" id="PTHR45625:SF4">
    <property type="entry name" value="PEPTIDYLPROLYL ISOMERASE DOMAIN AND WD REPEAT-CONTAINING PROTEIN 1"/>
    <property type="match status" value="1"/>
</dbReference>
<feature type="chain" id="PRO_5044954602" description="Peptidyl-prolyl cis-trans isomerase" evidence="3">
    <location>
        <begin position="19"/>
        <end position="222"/>
    </location>
</feature>
<evidence type="ECO:0000313" key="6">
    <source>
        <dbReference type="Proteomes" id="UP001320876"/>
    </source>
</evidence>
<keyword evidence="6" id="KW-1185">Reference proteome</keyword>
<keyword evidence="1 3" id="KW-0697">Rotamase</keyword>
<gene>
    <name evidence="5" type="ORF">OKA05_21920</name>
</gene>
<dbReference type="EC" id="5.2.1.8" evidence="3"/>
<evidence type="ECO:0000256" key="1">
    <source>
        <dbReference type="ARBA" id="ARBA00023110"/>
    </source>
</evidence>
<proteinExistence type="inferred from homology"/>
<feature type="signal peptide" evidence="3">
    <location>
        <begin position="1"/>
        <end position="18"/>
    </location>
</feature>
<reference evidence="5 6" key="1">
    <citation type="submission" date="2022-10" db="EMBL/GenBank/DDBJ databases">
        <title>Luteolibacter arcticus strain CCTCC AB 2014275, whole genome shotgun sequencing project.</title>
        <authorList>
            <person name="Zhao G."/>
            <person name="Shen L."/>
        </authorList>
    </citation>
    <scope>NUCLEOTIDE SEQUENCE [LARGE SCALE GENOMIC DNA]</scope>
    <source>
        <strain evidence="5 6">CCTCC AB 2014275</strain>
    </source>
</reference>
<evidence type="ECO:0000313" key="5">
    <source>
        <dbReference type="EMBL" id="MCW1925233.1"/>
    </source>
</evidence>
<dbReference type="EMBL" id="JAPDDT010000013">
    <property type="protein sequence ID" value="MCW1925233.1"/>
    <property type="molecule type" value="Genomic_DNA"/>
</dbReference>
<dbReference type="InterPro" id="IPR044666">
    <property type="entry name" value="Cyclophilin_A-like"/>
</dbReference>
<comment type="function">
    <text evidence="3">PPIases accelerate the folding of proteins. It catalyzes the cis-trans isomerization of proline imidic peptide bonds in oligopeptides.</text>
</comment>
<dbReference type="RefSeq" id="WP_264489341.1">
    <property type="nucleotide sequence ID" value="NZ_JAPDDT010000013.1"/>
</dbReference>
<sequence>MKRRLILALALFAPFAFAQEEAKKEEAKPAEAAKTEEIKDIKIKITTTKGDIEATIFASKVPVTAANFLSLAKRGYYNGIAFHRVIENFMVQGGDPTESGRGGPGYKFADEFHPDLKHTKPGIFSMANAGPGTNGSQFFITMAPTPFLDNRHSVFGEVTKGQDVVGKIMGKVDTKEPGGKVDPAGKGDKIEKIEILDSTDALFAAQKAKIDEWDGKLKAMGK</sequence>
<keyword evidence="2 3" id="KW-0413">Isomerase</keyword>
<evidence type="ECO:0000256" key="3">
    <source>
        <dbReference type="RuleBase" id="RU363019"/>
    </source>
</evidence>
<dbReference type="InterPro" id="IPR029000">
    <property type="entry name" value="Cyclophilin-like_dom_sf"/>
</dbReference>
<dbReference type="GO" id="GO:0016853">
    <property type="term" value="F:isomerase activity"/>
    <property type="evidence" value="ECO:0007669"/>
    <property type="project" value="UniProtKB-KW"/>
</dbReference>
<dbReference type="PANTHER" id="PTHR45625">
    <property type="entry name" value="PEPTIDYL-PROLYL CIS-TRANS ISOMERASE-RELATED"/>
    <property type="match status" value="1"/>
</dbReference>
<dbReference type="CDD" id="cd00317">
    <property type="entry name" value="cyclophilin"/>
    <property type="match status" value="1"/>
</dbReference>
<dbReference type="PROSITE" id="PS50072">
    <property type="entry name" value="CSA_PPIASE_2"/>
    <property type="match status" value="1"/>
</dbReference>
<dbReference type="Gene3D" id="2.40.100.10">
    <property type="entry name" value="Cyclophilin-like"/>
    <property type="match status" value="1"/>
</dbReference>
<dbReference type="Pfam" id="PF00160">
    <property type="entry name" value="Pro_isomerase"/>
    <property type="match status" value="1"/>
</dbReference>
<evidence type="ECO:0000256" key="2">
    <source>
        <dbReference type="ARBA" id="ARBA00023235"/>
    </source>
</evidence>
<dbReference type="SUPFAM" id="SSF50891">
    <property type="entry name" value="Cyclophilin-like"/>
    <property type="match status" value="1"/>
</dbReference>
<evidence type="ECO:0000259" key="4">
    <source>
        <dbReference type="PROSITE" id="PS50072"/>
    </source>
</evidence>
<name>A0ABT3GP26_9BACT</name>
<dbReference type="InterPro" id="IPR002130">
    <property type="entry name" value="Cyclophilin-type_PPIase_dom"/>
</dbReference>
<protein>
    <recommendedName>
        <fullName evidence="3">Peptidyl-prolyl cis-trans isomerase</fullName>
        <shortName evidence="3">PPIase</shortName>
        <ecNumber evidence="3">5.2.1.8</ecNumber>
    </recommendedName>
</protein>
<accession>A0ABT3GP26</accession>
<organism evidence="5 6">
    <name type="scientific">Luteolibacter arcticus</name>
    <dbReference type="NCBI Taxonomy" id="1581411"/>
    <lineage>
        <taxon>Bacteria</taxon>
        <taxon>Pseudomonadati</taxon>
        <taxon>Verrucomicrobiota</taxon>
        <taxon>Verrucomicrobiia</taxon>
        <taxon>Verrucomicrobiales</taxon>
        <taxon>Verrucomicrobiaceae</taxon>
        <taxon>Luteolibacter</taxon>
    </lineage>
</organism>
<dbReference type="PRINTS" id="PR00153">
    <property type="entry name" value="CSAPPISMRASE"/>
</dbReference>
<comment type="similarity">
    <text evidence="3">Belongs to the cyclophilin-type PPIase family.</text>
</comment>
<keyword evidence="3" id="KW-0732">Signal</keyword>
<comment type="caution">
    <text evidence="5">The sequence shown here is derived from an EMBL/GenBank/DDBJ whole genome shotgun (WGS) entry which is preliminary data.</text>
</comment>
<dbReference type="Proteomes" id="UP001320876">
    <property type="component" value="Unassembled WGS sequence"/>
</dbReference>